<dbReference type="EMBL" id="JABEZY010273585">
    <property type="protein sequence ID" value="MBA0756176.1"/>
    <property type="molecule type" value="Genomic_DNA"/>
</dbReference>
<organism evidence="2 3">
    <name type="scientific">Gossypium gossypioides</name>
    <name type="common">Mexican cotton</name>
    <name type="synonym">Selera gossypioides</name>
    <dbReference type="NCBI Taxonomy" id="34282"/>
    <lineage>
        <taxon>Eukaryota</taxon>
        <taxon>Viridiplantae</taxon>
        <taxon>Streptophyta</taxon>
        <taxon>Embryophyta</taxon>
        <taxon>Tracheophyta</taxon>
        <taxon>Spermatophyta</taxon>
        <taxon>Magnoliopsida</taxon>
        <taxon>eudicotyledons</taxon>
        <taxon>Gunneridae</taxon>
        <taxon>Pentapetalae</taxon>
        <taxon>rosids</taxon>
        <taxon>malvids</taxon>
        <taxon>Malvales</taxon>
        <taxon>Malvaceae</taxon>
        <taxon>Malvoideae</taxon>
        <taxon>Gossypium</taxon>
    </lineage>
</organism>
<name>A0A7J9D629_GOSGO</name>
<evidence type="ECO:0000313" key="2">
    <source>
        <dbReference type="EMBL" id="MBA0756176.1"/>
    </source>
</evidence>
<feature type="region of interest" description="Disordered" evidence="1">
    <location>
        <begin position="19"/>
        <end position="39"/>
    </location>
</feature>
<keyword evidence="3" id="KW-1185">Reference proteome</keyword>
<dbReference type="AlphaFoldDB" id="A0A7J9D629"/>
<evidence type="ECO:0000313" key="3">
    <source>
        <dbReference type="Proteomes" id="UP000593579"/>
    </source>
</evidence>
<reference evidence="2 3" key="1">
    <citation type="journal article" date="2019" name="Genome Biol. Evol.">
        <title>Insights into the evolution of the New World diploid cottons (Gossypium, subgenus Houzingenia) based on genome sequencing.</title>
        <authorList>
            <person name="Grover C.E."/>
            <person name="Arick M.A. 2nd"/>
            <person name="Thrash A."/>
            <person name="Conover J.L."/>
            <person name="Sanders W.S."/>
            <person name="Peterson D.G."/>
            <person name="Frelichowski J.E."/>
            <person name="Scheffler J.A."/>
            <person name="Scheffler B.E."/>
            <person name="Wendel J.F."/>
        </authorList>
    </citation>
    <scope>NUCLEOTIDE SEQUENCE [LARGE SCALE GENOMIC DNA]</scope>
    <source>
        <strain evidence="2">5</strain>
        <tissue evidence="2">Leaf</tissue>
    </source>
</reference>
<feature type="non-terminal residue" evidence="2">
    <location>
        <position position="60"/>
    </location>
</feature>
<gene>
    <name evidence="2" type="ORF">Gogos_022254</name>
</gene>
<evidence type="ECO:0000256" key="1">
    <source>
        <dbReference type="SAM" id="MobiDB-lite"/>
    </source>
</evidence>
<comment type="caution">
    <text evidence="2">The sequence shown here is derived from an EMBL/GenBank/DDBJ whole genome shotgun (WGS) entry which is preliminary data.</text>
</comment>
<dbReference type="OrthoDB" id="996639at2759"/>
<accession>A0A7J9D629</accession>
<sequence length="60" mass="6980">MQRVGRFELKSDISRGKSLERRKKLRRRDATEVNQVSAIQKSQRGCCENGWGRMSRATVQ</sequence>
<protein>
    <submittedName>
        <fullName evidence="2">Uncharacterized protein</fullName>
    </submittedName>
</protein>
<dbReference type="Proteomes" id="UP000593579">
    <property type="component" value="Unassembled WGS sequence"/>
</dbReference>
<proteinExistence type="predicted"/>